<evidence type="ECO:0000256" key="6">
    <source>
        <dbReference type="ARBA" id="ARBA00023304"/>
    </source>
</evidence>
<dbReference type="Proteomes" id="UP000000442">
    <property type="component" value="Chromosome"/>
</dbReference>
<dbReference type="PROSITE" id="PS00816">
    <property type="entry name" value="AIPM_HOMOCIT_SYNTH_2"/>
    <property type="match status" value="1"/>
</dbReference>
<keyword evidence="5" id="KW-0464">Manganese</keyword>
<proteinExistence type="predicted"/>
<evidence type="ECO:0000256" key="3">
    <source>
        <dbReference type="ARBA" id="ARBA00022605"/>
    </source>
</evidence>
<keyword evidence="4 8" id="KW-0808">Transferase</keyword>
<dbReference type="SUPFAM" id="SSF51569">
    <property type="entry name" value="Aldolase"/>
    <property type="match status" value="1"/>
</dbReference>
<dbReference type="eggNOG" id="COG0119">
    <property type="taxonomic scope" value="Bacteria"/>
</dbReference>
<dbReference type="Gene3D" id="3.20.20.70">
    <property type="entry name" value="Aldolase class I"/>
    <property type="match status" value="1"/>
</dbReference>
<dbReference type="AlphaFoldDB" id="C0QM22"/>
<dbReference type="InterPro" id="IPR002034">
    <property type="entry name" value="AIPM/Hcit_synth_CS"/>
</dbReference>
<keyword evidence="6" id="KW-0100">Branched-chain amino acid biosynthesis</keyword>
<sequence>MQHRGMVFSSNQAMTVLNFQERLGVDICQAGYPPAHESEQAKLKHLSASAVEKGYSIRVAAMGRACLEDVQTLSETGTLDFHLHAHVSKEKWNSPMDQAFPDLGTTVETIRANCPGSQISLAFLDIGRTDPEFLSRAALYLIKELALDILSLPDTSGIMGPNQVHDAIAPIARLSRNSSTRLAVHCHNDLGMASANTVMGVVAGATVVEASVFGLGERNGLADLYTTARVLKDQGYALDLRLEDVDTFREYYRYIDGVCRQQTGEPLLTYNTPFFGDGVKTHVAGTHGGSGFGLGGEEKIFLNVLCGQRLVKQYLDQKQIPHDLSGLASLTQSIKRESARLHRRLEHNEIAALAAAPALKNWVDENARE</sequence>
<accession>C0QM22</accession>
<evidence type="ECO:0000313" key="8">
    <source>
        <dbReference type="EMBL" id="ACN14328.1"/>
    </source>
</evidence>
<dbReference type="EC" id="2.3.3.13" evidence="2"/>
<dbReference type="EMBL" id="CP001087">
    <property type="protein sequence ID" value="ACN14328.1"/>
    <property type="molecule type" value="Genomic_DNA"/>
</dbReference>
<reference evidence="8 9" key="1">
    <citation type="journal article" date="2009" name="Environ. Microbiol.">
        <title>Genome sequence of Desulfobacterium autotrophicum HRM2, a marine sulfate reducer oxidizing organic carbon completely to carbon dioxide.</title>
        <authorList>
            <person name="Strittmatter A.W."/>
            <person name="Liesegang H."/>
            <person name="Rabus R."/>
            <person name="Decker I."/>
            <person name="Amann J."/>
            <person name="Andres S."/>
            <person name="Henne A."/>
            <person name="Fricke W.F."/>
            <person name="Martinez-Arias R."/>
            <person name="Bartels D."/>
            <person name="Goesmann A."/>
            <person name="Krause L."/>
            <person name="Puehler A."/>
            <person name="Klenk H.P."/>
            <person name="Richter M."/>
            <person name="Schuler M."/>
            <person name="Gloeckner F.O."/>
            <person name="Meyerdierks A."/>
            <person name="Gottschalk G."/>
            <person name="Amann R."/>
        </authorList>
    </citation>
    <scope>NUCLEOTIDE SEQUENCE [LARGE SCALE GENOMIC DNA]</scope>
    <source>
        <strain evidence="9">ATCC 43914 / DSM 3382 / HRM2</strain>
    </source>
</reference>
<evidence type="ECO:0000313" key="9">
    <source>
        <dbReference type="Proteomes" id="UP000000442"/>
    </source>
</evidence>
<evidence type="ECO:0000256" key="1">
    <source>
        <dbReference type="ARBA" id="ARBA00004689"/>
    </source>
</evidence>
<dbReference type="GO" id="GO:0003852">
    <property type="term" value="F:2-isopropylmalate synthase activity"/>
    <property type="evidence" value="ECO:0007669"/>
    <property type="project" value="UniProtKB-EC"/>
</dbReference>
<dbReference type="InterPro" id="IPR050073">
    <property type="entry name" value="2-IPM_HCS-like"/>
</dbReference>
<evidence type="ECO:0000259" key="7">
    <source>
        <dbReference type="PROSITE" id="PS50991"/>
    </source>
</evidence>
<gene>
    <name evidence="8" type="primary">leuA1</name>
    <name evidence="8" type="ordered locus">HRM2_12160</name>
</gene>
<evidence type="ECO:0000256" key="2">
    <source>
        <dbReference type="ARBA" id="ARBA00012973"/>
    </source>
</evidence>
<dbReference type="HOGENOM" id="CLU_022158_4_2_7"/>
<dbReference type="PROSITE" id="PS50991">
    <property type="entry name" value="PYR_CT"/>
    <property type="match status" value="1"/>
</dbReference>
<dbReference type="PANTHER" id="PTHR10277">
    <property type="entry name" value="HOMOCITRATE SYNTHASE-RELATED"/>
    <property type="match status" value="1"/>
</dbReference>
<dbReference type="KEGG" id="dat:HRM2_12160"/>
<dbReference type="STRING" id="177437.HRM2_12160"/>
<evidence type="ECO:0000256" key="5">
    <source>
        <dbReference type="ARBA" id="ARBA00023211"/>
    </source>
</evidence>
<dbReference type="InterPro" id="IPR000891">
    <property type="entry name" value="PYR_CT"/>
</dbReference>
<dbReference type="GO" id="GO:0009098">
    <property type="term" value="P:L-leucine biosynthetic process"/>
    <property type="evidence" value="ECO:0007669"/>
    <property type="project" value="TreeGrafter"/>
</dbReference>
<keyword evidence="8" id="KW-0012">Acyltransferase</keyword>
<organism evidence="8 9">
    <name type="scientific">Desulforapulum autotrophicum (strain ATCC 43914 / DSM 3382 / VKM B-1955 / HRM2)</name>
    <name type="common">Desulfobacterium autotrophicum</name>
    <dbReference type="NCBI Taxonomy" id="177437"/>
    <lineage>
        <taxon>Bacteria</taxon>
        <taxon>Pseudomonadati</taxon>
        <taxon>Thermodesulfobacteriota</taxon>
        <taxon>Desulfobacteria</taxon>
        <taxon>Desulfobacterales</taxon>
        <taxon>Desulfobacteraceae</taxon>
        <taxon>Desulforapulum</taxon>
    </lineage>
</organism>
<dbReference type="Pfam" id="PF00682">
    <property type="entry name" value="HMGL-like"/>
    <property type="match status" value="1"/>
</dbReference>
<dbReference type="InterPro" id="IPR013785">
    <property type="entry name" value="Aldolase_TIM"/>
</dbReference>
<feature type="domain" description="Pyruvate carboxyltransferase" evidence="7">
    <location>
        <begin position="1"/>
        <end position="246"/>
    </location>
</feature>
<comment type="pathway">
    <text evidence="1">Amino-acid biosynthesis; L-leucine biosynthesis; L-leucine from 3-methyl-2-oxobutanoate: step 1/4.</text>
</comment>
<protein>
    <recommendedName>
        <fullName evidence="2">2-isopropylmalate synthase</fullName>
        <ecNumber evidence="2">2.3.3.13</ecNumber>
    </recommendedName>
</protein>
<evidence type="ECO:0000256" key="4">
    <source>
        <dbReference type="ARBA" id="ARBA00022679"/>
    </source>
</evidence>
<name>C0QM22_DESAH</name>
<keyword evidence="9" id="KW-1185">Reference proteome</keyword>
<keyword evidence="3" id="KW-0028">Amino-acid biosynthesis</keyword>
<dbReference type="PANTHER" id="PTHR10277:SF9">
    <property type="entry name" value="2-ISOPROPYLMALATE SYNTHASE 1, CHLOROPLASTIC-RELATED"/>
    <property type="match status" value="1"/>
</dbReference>